<name>A0A7W7Y9D5_9BACT</name>
<evidence type="ECO:0000313" key="3">
    <source>
        <dbReference type="Proteomes" id="UP000590740"/>
    </source>
</evidence>
<feature type="domain" description="Knr4/Smi1-like" evidence="1">
    <location>
        <begin position="10"/>
        <end position="139"/>
    </location>
</feature>
<proteinExistence type="predicted"/>
<dbReference type="InterPro" id="IPR018958">
    <property type="entry name" value="Knr4/Smi1-like_dom"/>
</dbReference>
<sequence length="148" mass="16768">MSQKRPRIIGTTDEAIDKAEAALDRKLPPSLRSWLIQNNGLGIEDITIFPVLDQRDPRTTWDSIDKRVNTGWKDWISNFDEDSGAFSHLLPFADFGSGDYYCLDYSRVNPQGEPPVVKWSHETGETEHRADSFSEFAIMAKEGEFSGD</sequence>
<dbReference type="Pfam" id="PF09346">
    <property type="entry name" value="SMI1_KNR4"/>
    <property type="match status" value="1"/>
</dbReference>
<gene>
    <name evidence="2" type="ORF">HNQ65_001621</name>
</gene>
<dbReference type="SMART" id="SM00860">
    <property type="entry name" value="SMI1_KNR4"/>
    <property type="match status" value="1"/>
</dbReference>
<protein>
    <submittedName>
        <fullName evidence="2">Cell wall assembly regulator SMI1</fullName>
    </submittedName>
</protein>
<dbReference type="SUPFAM" id="SSF160631">
    <property type="entry name" value="SMI1/KNR4-like"/>
    <property type="match status" value="1"/>
</dbReference>
<organism evidence="2 3">
    <name type="scientific">Prosthecobacter vanneervenii</name>
    <dbReference type="NCBI Taxonomy" id="48466"/>
    <lineage>
        <taxon>Bacteria</taxon>
        <taxon>Pseudomonadati</taxon>
        <taxon>Verrucomicrobiota</taxon>
        <taxon>Verrucomicrobiia</taxon>
        <taxon>Verrucomicrobiales</taxon>
        <taxon>Verrucomicrobiaceae</taxon>
        <taxon>Prosthecobacter</taxon>
    </lineage>
</organism>
<dbReference type="InterPro" id="IPR037883">
    <property type="entry name" value="Knr4/Smi1-like_sf"/>
</dbReference>
<accession>A0A7W7Y9D5</accession>
<dbReference type="Proteomes" id="UP000590740">
    <property type="component" value="Unassembled WGS sequence"/>
</dbReference>
<dbReference type="EMBL" id="JACHIG010000002">
    <property type="protein sequence ID" value="MBB5032053.1"/>
    <property type="molecule type" value="Genomic_DNA"/>
</dbReference>
<evidence type="ECO:0000313" key="2">
    <source>
        <dbReference type="EMBL" id="MBB5032053.1"/>
    </source>
</evidence>
<dbReference type="Gene3D" id="3.40.1580.10">
    <property type="entry name" value="SMI1/KNR4-like"/>
    <property type="match status" value="1"/>
</dbReference>
<dbReference type="AlphaFoldDB" id="A0A7W7Y9D5"/>
<reference evidence="2 3" key="1">
    <citation type="submission" date="2020-08" db="EMBL/GenBank/DDBJ databases">
        <title>Genomic Encyclopedia of Type Strains, Phase IV (KMG-IV): sequencing the most valuable type-strain genomes for metagenomic binning, comparative biology and taxonomic classification.</title>
        <authorList>
            <person name="Goeker M."/>
        </authorList>
    </citation>
    <scope>NUCLEOTIDE SEQUENCE [LARGE SCALE GENOMIC DNA]</scope>
    <source>
        <strain evidence="2 3">DSM 12252</strain>
    </source>
</reference>
<comment type="caution">
    <text evidence="2">The sequence shown here is derived from an EMBL/GenBank/DDBJ whole genome shotgun (WGS) entry which is preliminary data.</text>
</comment>
<keyword evidence="3" id="KW-1185">Reference proteome</keyword>
<evidence type="ECO:0000259" key="1">
    <source>
        <dbReference type="SMART" id="SM00860"/>
    </source>
</evidence>
<dbReference type="RefSeq" id="WP_184338972.1">
    <property type="nucleotide sequence ID" value="NZ_JACHIG010000002.1"/>
</dbReference>